<protein>
    <recommendedName>
        <fullName evidence="3">Lipoprotein</fullName>
    </recommendedName>
</protein>
<accession>A0A9X1V6Y8</accession>
<evidence type="ECO:0008006" key="3">
    <source>
        <dbReference type="Google" id="ProtNLM"/>
    </source>
</evidence>
<keyword evidence="2" id="KW-1185">Reference proteome</keyword>
<evidence type="ECO:0000313" key="1">
    <source>
        <dbReference type="EMBL" id="MCI0182164.1"/>
    </source>
</evidence>
<dbReference type="AlphaFoldDB" id="A0A9X1V6Y8"/>
<sequence length="191" mass="20930">MNRLYGRGWLLGATLLIGFLPVVGCTTTPQADSQSFKNARTQNNAALNHTGVVSTSFIPREDVSQTIVRDVPEVETADVLEREGRVFVGVTLQTADNYHTAGTAQKAHIDNTNHSLSPRRTHTVAVIPKNVSAQVVQAVRKIVPNAKAIYVTNDETLTYHFHMFAGDHATGRKTGSDMILDDVSRVFPNYV</sequence>
<organism evidence="1 2">
    <name type="scientific">Sulfoacidibacillus ferrooxidans</name>
    <dbReference type="NCBI Taxonomy" id="2005001"/>
    <lineage>
        <taxon>Bacteria</taxon>
        <taxon>Bacillati</taxon>
        <taxon>Bacillota</taxon>
        <taxon>Bacilli</taxon>
        <taxon>Bacillales</taxon>
        <taxon>Alicyclobacillaceae</taxon>
        <taxon>Sulfoacidibacillus</taxon>
    </lineage>
</organism>
<name>A0A9X1V6Y8_9BACL</name>
<proteinExistence type="predicted"/>
<reference evidence="1" key="1">
    <citation type="submission" date="2022-03" db="EMBL/GenBank/DDBJ databases">
        <title>Draft Genome Sequence of Firmicute Strain S0AB, a Heterotrophic Iron/Sulfur-Oxidizing Extreme Acidophile.</title>
        <authorList>
            <person name="Vergara E."/>
            <person name="Pakostova E."/>
            <person name="Johnson D.B."/>
            <person name="Holmes D.S."/>
        </authorList>
    </citation>
    <scope>NUCLEOTIDE SEQUENCE</scope>
    <source>
        <strain evidence="1">S0AB</strain>
    </source>
</reference>
<comment type="caution">
    <text evidence="1">The sequence shown here is derived from an EMBL/GenBank/DDBJ whole genome shotgun (WGS) entry which is preliminary data.</text>
</comment>
<dbReference type="RefSeq" id="WP_241711780.1">
    <property type="nucleotide sequence ID" value="NZ_JALBUF010000001.1"/>
</dbReference>
<gene>
    <name evidence="1" type="ORF">MM817_00420</name>
</gene>
<evidence type="ECO:0000313" key="2">
    <source>
        <dbReference type="Proteomes" id="UP001139263"/>
    </source>
</evidence>
<dbReference type="Proteomes" id="UP001139263">
    <property type="component" value="Unassembled WGS sequence"/>
</dbReference>
<dbReference type="EMBL" id="JALBUF010000001">
    <property type="protein sequence ID" value="MCI0182164.1"/>
    <property type="molecule type" value="Genomic_DNA"/>
</dbReference>